<name>A0A2A9ELM3_9MICO</name>
<evidence type="ECO:0000313" key="3">
    <source>
        <dbReference type="Proteomes" id="UP000222106"/>
    </source>
</evidence>
<organism evidence="2 3">
    <name type="scientific">Georgenia soli</name>
    <dbReference type="NCBI Taxonomy" id="638953"/>
    <lineage>
        <taxon>Bacteria</taxon>
        <taxon>Bacillati</taxon>
        <taxon>Actinomycetota</taxon>
        <taxon>Actinomycetes</taxon>
        <taxon>Micrococcales</taxon>
        <taxon>Bogoriellaceae</taxon>
        <taxon>Georgenia</taxon>
    </lineage>
</organism>
<accession>A0A2A9ELM3</accession>
<dbReference type="OrthoDB" id="9922701at2"/>
<protein>
    <submittedName>
        <fullName evidence="2">Uncharacterized protein</fullName>
    </submittedName>
</protein>
<sequence>MWYWIVGLLLLAVCLLGLWYEITNQLGRRSERMQGADPETAEELRRLRWEIDRGRDAGQGFIPL</sequence>
<gene>
    <name evidence="2" type="ORF">ATJ97_2384</name>
</gene>
<comment type="caution">
    <text evidence="2">The sequence shown here is derived from an EMBL/GenBank/DDBJ whole genome shotgun (WGS) entry which is preliminary data.</text>
</comment>
<proteinExistence type="predicted"/>
<reference evidence="2 3" key="1">
    <citation type="submission" date="2017-10" db="EMBL/GenBank/DDBJ databases">
        <title>Sequencing the genomes of 1000 actinobacteria strains.</title>
        <authorList>
            <person name="Klenk H.-P."/>
        </authorList>
    </citation>
    <scope>NUCLEOTIDE SEQUENCE [LARGE SCALE GENOMIC DNA]</scope>
    <source>
        <strain evidence="2 3">DSM 21838</strain>
    </source>
</reference>
<dbReference type="Proteomes" id="UP000222106">
    <property type="component" value="Unassembled WGS sequence"/>
</dbReference>
<dbReference type="RefSeq" id="WP_098483890.1">
    <property type="nucleotide sequence ID" value="NZ_PDJI01000004.1"/>
</dbReference>
<evidence type="ECO:0000256" key="1">
    <source>
        <dbReference type="SAM" id="Phobius"/>
    </source>
</evidence>
<evidence type="ECO:0000313" key="2">
    <source>
        <dbReference type="EMBL" id="PFG39864.1"/>
    </source>
</evidence>
<keyword evidence="1" id="KW-0472">Membrane</keyword>
<dbReference type="EMBL" id="PDJI01000004">
    <property type="protein sequence ID" value="PFG39864.1"/>
    <property type="molecule type" value="Genomic_DNA"/>
</dbReference>
<keyword evidence="1" id="KW-1133">Transmembrane helix</keyword>
<keyword evidence="3" id="KW-1185">Reference proteome</keyword>
<feature type="transmembrane region" description="Helical" evidence="1">
    <location>
        <begin position="6"/>
        <end position="23"/>
    </location>
</feature>
<dbReference type="AlphaFoldDB" id="A0A2A9ELM3"/>
<keyword evidence="1" id="KW-0812">Transmembrane</keyword>